<dbReference type="InterPro" id="IPR011991">
    <property type="entry name" value="ArsR-like_HTH"/>
</dbReference>
<dbReference type="AlphaFoldDB" id="A4CE75"/>
<dbReference type="GO" id="GO:0003700">
    <property type="term" value="F:DNA-binding transcription factor activity"/>
    <property type="evidence" value="ECO:0007669"/>
    <property type="project" value="InterPro"/>
</dbReference>
<dbReference type="Proteomes" id="UP000006201">
    <property type="component" value="Unassembled WGS sequence"/>
</dbReference>
<dbReference type="STRING" id="87626.PTD2_09913"/>
<dbReference type="OrthoDB" id="9796124at2"/>
<dbReference type="InterPro" id="IPR036388">
    <property type="entry name" value="WH-like_DNA-bd_sf"/>
</dbReference>
<protein>
    <submittedName>
        <fullName evidence="5">Transcriptional regulator, ArsR family protein</fullName>
    </submittedName>
</protein>
<evidence type="ECO:0000313" key="6">
    <source>
        <dbReference type="Proteomes" id="UP000006201"/>
    </source>
</evidence>
<dbReference type="PANTHER" id="PTHR43132:SF2">
    <property type="entry name" value="ARSENICAL RESISTANCE OPERON REPRESSOR ARSR-RELATED"/>
    <property type="match status" value="1"/>
</dbReference>
<dbReference type="HOGENOM" id="CLU_097806_6_4_6"/>
<dbReference type="GO" id="GO:0003677">
    <property type="term" value="F:DNA binding"/>
    <property type="evidence" value="ECO:0007669"/>
    <property type="project" value="UniProtKB-KW"/>
</dbReference>
<dbReference type="Pfam" id="PF01022">
    <property type="entry name" value="HTH_5"/>
    <property type="match status" value="1"/>
</dbReference>
<evidence type="ECO:0000256" key="3">
    <source>
        <dbReference type="ARBA" id="ARBA00023163"/>
    </source>
</evidence>
<name>A4CE75_9GAMM</name>
<dbReference type="EMBL" id="AAOH01000008">
    <property type="protein sequence ID" value="EAR26887.1"/>
    <property type="molecule type" value="Genomic_DNA"/>
</dbReference>
<dbReference type="PROSITE" id="PS50987">
    <property type="entry name" value="HTH_ARSR_2"/>
    <property type="match status" value="1"/>
</dbReference>
<dbReference type="RefSeq" id="WP_009839130.1">
    <property type="nucleotide sequence ID" value="NZ_AAOH01000008.1"/>
</dbReference>
<keyword evidence="1" id="KW-0805">Transcription regulation</keyword>
<evidence type="ECO:0000259" key="4">
    <source>
        <dbReference type="PROSITE" id="PS50987"/>
    </source>
</evidence>
<evidence type="ECO:0000256" key="2">
    <source>
        <dbReference type="ARBA" id="ARBA00023125"/>
    </source>
</evidence>
<accession>A4CE75</accession>
<keyword evidence="2" id="KW-0238">DNA-binding</keyword>
<dbReference type="InterPro" id="IPR001845">
    <property type="entry name" value="HTH_ArsR_DNA-bd_dom"/>
</dbReference>
<dbReference type="Gene3D" id="1.10.10.10">
    <property type="entry name" value="Winged helix-like DNA-binding domain superfamily/Winged helix DNA-binding domain"/>
    <property type="match status" value="1"/>
</dbReference>
<keyword evidence="3" id="KW-0804">Transcription</keyword>
<dbReference type="NCBIfam" id="NF033788">
    <property type="entry name" value="HTH_metalloreg"/>
    <property type="match status" value="1"/>
</dbReference>
<sequence>MQLDIKQLTNNAEQAESFLKLLANKNRLMILCTLLQGELSVGELNNLVPLAQSALSQHLAGLRKSGLVSTRREAQTIYYRVDDPRVAAILTQLYQIFCQGGES</sequence>
<gene>
    <name evidence="5" type="ORF">PTD2_09913</name>
</gene>
<dbReference type="PANTHER" id="PTHR43132">
    <property type="entry name" value="ARSENICAL RESISTANCE OPERON REPRESSOR ARSR-RELATED"/>
    <property type="match status" value="1"/>
</dbReference>
<feature type="domain" description="HTH arsR-type" evidence="4">
    <location>
        <begin position="7"/>
        <end position="101"/>
    </location>
</feature>
<proteinExistence type="predicted"/>
<dbReference type="InterPro" id="IPR051011">
    <property type="entry name" value="Metal_resp_trans_reg"/>
</dbReference>
<dbReference type="CDD" id="cd00090">
    <property type="entry name" value="HTH_ARSR"/>
    <property type="match status" value="1"/>
</dbReference>
<dbReference type="SMART" id="SM00418">
    <property type="entry name" value="HTH_ARSR"/>
    <property type="match status" value="1"/>
</dbReference>
<evidence type="ECO:0000256" key="1">
    <source>
        <dbReference type="ARBA" id="ARBA00023015"/>
    </source>
</evidence>
<dbReference type="InterPro" id="IPR036390">
    <property type="entry name" value="WH_DNA-bd_sf"/>
</dbReference>
<organism evidence="5 6">
    <name type="scientific">Pseudoalteromonas tunicata D2</name>
    <dbReference type="NCBI Taxonomy" id="87626"/>
    <lineage>
        <taxon>Bacteria</taxon>
        <taxon>Pseudomonadati</taxon>
        <taxon>Pseudomonadota</taxon>
        <taxon>Gammaproteobacteria</taxon>
        <taxon>Alteromonadales</taxon>
        <taxon>Pseudoalteromonadaceae</taxon>
        <taxon>Pseudoalteromonas</taxon>
    </lineage>
</organism>
<comment type="caution">
    <text evidence="5">The sequence shown here is derived from an EMBL/GenBank/DDBJ whole genome shotgun (WGS) entry which is preliminary data.</text>
</comment>
<reference evidence="5 6" key="1">
    <citation type="submission" date="2006-02" db="EMBL/GenBank/DDBJ databases">
        <authorList>
            <person name="Moran M.A."/>
            <person name="Kjelleberg S."/>
            <person name="Egan S."/>
            <person name="Saunders N."/>
            <person name="Thomas T."/>
            <person name="Ferriera S."/>
            <person name="Johnson J."/>
            <person name="Kravitz S."/>
            <person name="Halpern A."/>
            <person name="Remington K."/>
            <person name="Beeson K."/>
            <person name="Tran B."/>
            <person name="Rogers Y.-H."/>
            <person name="Friedman R."/>
            <person name="Venter J.C."/>
        </authorList>
    </citation>
    <scope>NUCLEOTIDE SEQUENCE [LARGE SCALE GENOMIC DNA]</scope>
    <source>
        <strain evidence="5 6">D2</strain>
    </source>
</reference>
<dbReference type="eggNOG" id="COG0640">
    <property type="taxonomic scope" value="Bacteria"/>
</dbReference>
<dbReference type="SUPFAM" id="SSF46785">
    <property type="entry name" value="Winged helix' DNA-binding domain"/>
    <property type="match status" value="1"/>
</dbReference>
<keyword evidence="6" id="KW-1185">Reference proteome</keyword>
<evidence type="ECO:0000313" key="5">
    <source>
        <dbReference type="EMBL" id="EAR26887.1"/>
    </source>
</evidence>
<dbReference type="PRINTS" id="PR00778">
    <property type="entry name" value="HTHARSR"/>
</dbReference>